<protein>
    <submittedName>
        <fullName evidence="1">Uncharacterized protein</fullName>
    </submittedName>
</protein>
<feature type="non-terminal residue" evidence="1">
    <location>
        <position position="1"/>
    </location>
</feature>
<dbReference type="AlphaFoldDB" id="A0A0K2UKA1"/>
<proteinExistence type="predicted"/>
<reference evidence="1" key="1">
    <citation type="submission" date="2014-05" db="EMBL/GenBank/DDBJ databases">
        <authorList>
            <person name="Chronopoulou M."/>
        </authorList>
    </citation>
    <scope>NUCLEOTIDE SEQUENCE</scope>
    <source>
        <tissue evidence="1">Whole organism</tissue>
    </source>
</reference>
<organism evidence="1">
    <name type="scientific">Lepeophtheirus salmonis</name>
    <name type="common">Salmon louse</name>
    <name type="synonym">Caligus salmonis</name>
    <dbReference type="NCBI Taxonomy" id="72036"/>
    <lineage>
        <taxon>Eukaryota</taxon>
        <taxon>Metazoa</taxon>
        <taxon>Ecdysozoa</taxon>
        <taxon>Arthropoda</taxon>
        <taxon>Crustacea</taxon>
        <taxon>Multicrustacea</taxon>
        <taxon>Hexanauplia</taxon>
        <taxon>Copepoda</taxon>
        <taxon>Siphonostomatoida</taxon>
        <taxon>Caligidae</taxon>
        <taxon>Lepeophtheirus</taxon>
    </lineage>
</organism>
<accession>A0A0K2UKA1</accession>
<evidence type="ECO:0000313" key="1">
    <source>
        <dbReference type="EMBL" id="CDW38121.1"/>
    </source>
</evidence>
<dbReference type="EMBL" id="HACA01020760">
    <property type="protein sequence ID" value="CDW38121.1"/>
    <property type="molecule type" value="Transcribed_RNA"/>
</dbReference>
<sequence length="67" mass="7953">ELEFIIFSKCLEQNRELYHGFQRIHFIFRTHCLQRNLSLGNEKCHPLSSRTILVIHGARQEDILGVF</sequence>
<name>A0A0K2UKA1_LEPSM</name>